<dbReference type="HOGENOM" id="CLU_2425795_0_0_9"/>
<proteinExistence type="predicted"/>
<dbReference type="KEGG" id="seq:SZO_06280"/>
<gene>
    <name evidence="2" type="ordered locus">SZO_06280</name>
</gene>
<feature type="region of interest" description="Disordered" evidence="1">
    <location>
        <begin position="1"/>
        <end position="25"/>
    </location>
</feature>
<accession>C0MD12</accession>
<name>C0MD12_STRS7</name>
<protein>
    <submittedName>
        <fullName evidence="2">Uncharacterized protein</fullName>
    </submittedName>
</protein>
<dbReference type="EMBL" id="FM204884">
    <property type="protein sequence ID" value="CAW98678.1"/>
    <property type="molecule type" value="Genomic_DNA"/>
</dbReference>
<evidence type="ECO:0000313" key="2">
    <source>
        <dbReference type="EMBL" id="CAW98678.1"/>
    </source>
</evidence>
<evidence type="ECO:0000313" key="3">
    <source>
        <dbReference type="Proteomes" id="UP000001368"/>
    </source>
</evidence>
<dbReference type="AlphaFoldDB" id="C0MD12"/>
<dbReference type="Proteomes" id="UP000001368">
    <property type="component" value="Chromosome"/>
</dbReference>
<organism evidence="3">
    <name type="scientific">Streptococcus equi subsp. zooepidemicus (strain H70)</name>
    <dbReference type="NCBI Taxonomy" id="553483"/>
    <lineage>
        <taxon>Bacteria</taxon>
        <taxon>Bacillati</taxon>
        <taxon>Bacillota</taxon>
        <taxon>Bacilli</taxon>
        <taxon>Lactobacillales</taxon>
        <taxon>Streptococcaceae</taxon>
        <taxon>Streptococcus</taxon>
    </lineage>
</organism>
<evidence type="ECO:0000256" key="1">
    <source>
        <dbReference type="SAM" id="MobiDB-lite"/>
    </source>
</evidence>
<reference evidence="2 3" key="1">
    <citation type="journal article" date="2009" name="PLoS Pathog.">
        <title>Genomic evidence for the evolution of Streptococcus equi: host restriction, increased virulence, and genetic exchange with human pathogens.</title>
        <authorList>
            <person name="Holden M.T.G."/>
            <person name="Heather Z."/>
            <person name="Paillot R."/>
            <person name="Steward K.F."/>
            <person name="Webb K."/>
            <person name="Ainslie F."/>
            <person name="Jourdan T."/>
            <person name="Bason N.C."/>
            <person name="Holroyd N.E."/>
            <person name="Mungall K."/>
            <person name="Quail M.A."/>
            <person name="Sanders M."/>
            <person name="Simmonds M."/>
            <person name="Willey D."/>
            <person name="Brooks K."/>
            <person name="Aanensen D.M."/>
            <person name="Spratt B.G."/>
            <person name="Jolley K.A."/>
            <person name="Maiden M.C.J."/>
            <person name="Kehoe M."/>
            <person name="Chanter N."/>
            <person name="Bentley S.D."/>
            <person name="Robinson C."/>
            <person name="Maskell D.J."/>
            <person name="Parkhill J."/>
            <person name="Waller A.S."/>
        </authorList>
    </citation>
    <scope>NUCLEOTIDE SEQUENCE [LARGE SCALE GENOMIC DNA]</scope>
    <source>
        <strain evidence="2 3">H70</strain>
    </source>
</reference>
<feature type="compositionally biased region" description="Basic and acidic residues" evidence="1">
    <location>
        <begin position="7"/>
        <end position="21"/>
    </location>
</feature>
<sequence>MVISLRKSREASVKSTAHDKSSASQKSELASHFARSCHTFLYPLLQAVQRSCSCAFSPCRRAVAPDIDFIIARLALFSAINLYDCFSQKDR</sequence>